<dbReference type="Pfam" id="PF01965">
    <property type="entry name" value="DJ-1_PfpI"/>
    <property type="match status" value="1"/>
</dbReference>
<dbReference type="InterPro" id="IPR029062">
    <property type="entry name" value="Class_I_gatase-like"/>
</dbReference>
<dbReference type="SUPFAM" id="SSF46689">
    <property type="entry name" value="Homeodomain-like"/>
    <property type="match status" value="2"/>
</dbReference>
<dbReference type="Gene3D" id="3.40.50.880">
    <property type="match status" value="1"/>
</dbReference>
<dbReference type="EMBL" id="JXQQ01000001">
    <property type="protein sequence ID" value="KIQ37539.1"/>
    <property type="molecule type" value="Genomic_DNA"/>
</dbReference>
<comment type="caution">
    <text evidence="4">The sequence shown here is derived from an EMBL/GenBank/DDBJ whole genome shotgun (WGS) entry which is preliminary data.</text>
</comment>
<dbReference type="InterPro" id="IPR018060">
    <property type="entry name" value="HTH_AraC"/>
</dbReference>
<protein>
    <submittedName>
        <fullName evidence="4">Transcriptional regulator</fullName>
    </submittedName>
</protein>
<dbReference type="PROSITE" id="PS01124">
    <property type="entry name" value="HTH_ARAC_FAMILY_2"/>
    <property type="match status" value="1"/>
</dbReference>
<evidence type="ECO:0000259" key="3">
    <source>
        <dbReference type="PROSITE" id="PS01124"/>
    </source>
</evidence>
<dbReference type="InterPro" id="IPR002818">
    <property type="entry name" value="DJ-1/PfpI"/>
</dbReference>
<name>A0A0D0N379_VARPD</name>
<dbReference type="SMART" id="SM00342">
    <property type="entry name" value="HTH_ARAC"/>
    <property type="match status" value="1"/>
</dbReference>
<dbReference type="InterPro" id="IPR009057">
    <property type="entry name" value="Homeodomain-like_sf"/>
</dbReference>
<dbReference type="PANTHER" id="PTHR43130:SF3">
    <property type="entry name" value="HTH-TYPE TRANSCRIPTIONAL REGULATOR RV1931C"/>
    <property type="match status" value="1"/>
</dbReference>
<dbReference type="Proteomes" id="UP000032067">
    <property type="component" value="Unassembled WGS sequence"/>
</dbReference>
<dbReference type="RefSeq" id="WP_042576758.1">
    <property type="nucleotide sequence ID" value="NZ_JXQQ01000001.1"/>
</dbReference>
<evidence type="ECO:0000256" key="1">
    <source>
        <dbReference type="ARBA" id="ARBA00023015"/>
    </source>
</evidence>
<dbReference type="GO" id="GO:0043565">
    <property type="term" value="F:sequence-specific DNA binding"/>
    <property type="evidence" value="ECO:0007669"/>
    <property type="project" value="InterPro"/>
</dbReference>
<accession>A0A0D0N379</accession>
<dbReference type="CDD" id="cd03137">
    <property type="entry name" value="GATase1_AraC_1"/>
    <property type="match status" value="1"/>
</dbReference>
<reference evidence="4 5" key="1">
    <citation type="submission" date="2014-12" db="EMBL/GenBank/DDBJ databases">
        <title>16Stimator: statistical estimation of ribosomal gene copy numbers from draft genome assemblies.</title>
        <authorList>
            <person name="Perisin M.A."/>
            <person name="Vetter M."/>
            <person name="Gilbert J.A."/>
            <person name="Bergelson J."/>
        </authorList>
    </citation>
    <scope>NUCLEOTIDE SEQUENCE [LARGE SCALE GENOMIC DNA]</scope>
    <source>
        <strain evidence="4 5">MEDvA23</strain>
    </source>
</reference>
<proteinExistence type="predicted"/>
<evidence type="ECO:0000256" key="2">
    <source>
        <dbReference type="ARBA" id="ARBA00023163"/>
    </source>
</evidence>
<organism evidence="4 5">
    <name type="scientific">Variovorax paradoxus</name>
    <dbReference type="NCBI Taxonomy" id="34073"/>
    <lineage>
        <taxon>Bacteria</taxon>
        <taxon>Pseudomonadati</taxon>
        <taxon>Pseudomonadota</taxon>
        <taxon>Betaproteobacteria</taxon>
        <taxon>Burkholderiales</taxon>
        <taxon>Comamonadaceae</taxon>
        <taxon>Variovorax</taxon>
    </lineage>
</organism>
<dbReference type="OrthoDB" id="8543772at2"/>
<sequence>MSKSPPLVVAVVYEGMNLFELGVVAEVFGGERPDFEQPLFGLKFAQAEPGPLRAVGGLQLRTHGGLGVLRSADIVVIPGWRDPRSEVPRPLKNALAAAHARGARLVSVCAGSFVLAATGLLDGRRATTHWRYAELFRERFPRVVFDPDVLYVEDDALMTSAGSAAGIDACLQVVRQCYGADVANTVARAMVTSPHRNGGQAQYLAQPFPARAGRSLAPLLEWARQHLAEPITVTTLAARGAMSDRTLLRRFIAEVGIAPKAWLQNERIMAAQRLLESTASSHQSVAQAVGFATLAAFRKAFAQSTGLSATAYRERFRA</sequence>
<evidence type="ECO:0000313" key="5">
    <source>
        <dbReference type="Proteomes" id="UP000032067"/>
    </source>
</evidence>
<keyword evidence="2" id="KW-0804">Transcription</keyword>
<evidence type="ECO:0000313" key="4">
    <source>
        <dbReference type="EMBL" id="KIQ37539.1"/>
    </source>
</evidence>
<keyword evidence="1" id="KW-0805">Transcription regulation</keyword>
<dbReference type="Gene3D" id="1.10.10.60">
    <property type="entry name" value="Homeodomain-like"/>
    <property type="match status" value="1"/>
</dbReference>
<dbReference type="Pfam" id="PF12833">
    <property type="entry name" value="HTH_18"/>
    <property type="match status" value="1"/>
</dbReference>
<dbReference type="InterPro" id="IPR052158">
    <property type="entry name" value="INH-QAR"/>
</dbReference>
<dbReference type="SUPFAM" id="SSF52317">
    <property type="entry name" value="Class I glutamine amidotransferase-like"/>
    <property type="match status" value="1"/>
</dbReference>
<feature type="domain" description="HTH araC/xylS-type" evidence="3">
    <location>
        <begin position="217"/>
        <end position="315"/>
    </location>
</feature>
<dbReference type="PANTHER" id="PTHR43130">
    <property type="entry name" value="ARAC-FAMILY TRANSCRIPTIONAL REGULATOR"/>
    <property type="match status" value="1"/>
</dbReference>
<dbReference type="GO" id="GO:0003700">
    <property type="term" value="F:DNA-binding transcription factor activity"/>
    <property type="evidence" value="ECO:0007669"/>
    <property type="project" value="InterPro"/>
</dbReference>
<dbReference type="AlphaFoldDB" id="A0A0D0N379"/>
<gene>
    <name evidence="4" type="ORF">RT97_00170</name>
</gene>